<dbReference type="RefSeq" id="WP_132030125.1">
    <property type="nucleotide sequence ID" value="NZ_SMAI01000002.1"/>
</dbReference>
<evidence type="ECO:0000313" key="3">
    <source>
        <dbReference type="EMBL" id="TCT06637.1"/>
    </source>
</evidence>
<dbReference type="Gene3D" id="1.20.1260.10">
    <property type="match status" value="1"/>
</dbReference>
<evidence type="ECO:0000259" key="2">
    <source>
        <dbReference type="PROSITE" id="PS50905"/>
    </source>
</evidence>
<dbReference type="GO" id="GO:0008199">
    <property type="term" value="F:ferric iron binding"/>
    <property type="evidence" value="ECO:0007669"/>
    <property type="project" value="InterPro"/>
</dbReference>
<feature type="domain" description="Ferritin-like diiron" evidence="2">
    <location>
        <begin position="1"/>
        <end position="145"/>
    </location>
</feature>
<evidence type="ECO:0000256" key="1">
    <source>
        <dbReference type="ARBA" id="ARBA00006950"/>
    </source>
</evidence>
<dbReference type="AlphaFoldDB" id="A0A4R3M5C1"/>
<organism evidence="3 4">
    <name type="scientific">Aquabacter spiritensis</name>
    <dbReference type="NCBI Taxonomy" id="933073"/>
    <lineage>
        <taxon>Bacteria</taxon>
        <taxon>Pseudomonadati</taxon>
        <taxon>Pseudomonadota</taxon>
        <taxon>Alphaproteobacteria</taxon>
        <taxon>Hyphomicrobiales</taxon>
        <taxon>Xanthobacteraceae</taxon>
        <taxon>Aquabacter</taxon>
    </lineage>
</organism>
<name>A0A4R3M5C1_9HYPH</name>
<dbReference type="Pfam" id="PF00210">
    <property type="entry name" value="Ferritin"/>
    <property type="match status" value="1"/>
</dbReference>
<dbReference type="InterPro" id="IPR012347">
    <property type="entry name" value="Ferritin-like"/>
</dbReference>
<dbReference type="InterPro" id="IPR009078">
    <property type="entry name" value="Ferritin-like_SF"/>
</dbReference>
<comment type="caution">
    <text evidence="3">The sequence shown here is derived from an EMBL/GenBank/DDBJ whole genome shotgun (WGS) entry which is preliminary data.</text>
</comment>
<comment type="similarity">
    <text evidence="1">Belongs to the ferritin family. Prokaryotic subfamily.</text>
</comment>
<dbReference type="InterPro" id="IPR008331">
    <property type="entry name" value="Ferritin_DPS_dom"/>
</dbReference>
<dbReference type="EMBL" id="SMAI01000002">
    <property type="protein sequence ID" value="TCT06637.1"/>
    <property type="molecule type" value="Genomic_DNA"/>
</dbReference>
<dbReference type="Proteomes" id="UP000294664">
    <property type="component" value="Unassembled WGS sequence"/>
</dbReference>
<dbReference type="OrthoDB" id="9801481at2"/>
<proteinExistence type="inferred from homology"/>
<accession>A0A4R3M5C1</accession>
<sequence>MVSEKLETKLNELLNGELEAHHIYLQAAAWASAMKFEGAKNFLLVHAAEELTHMLKFFTFLDDLGAPIALKALPKPVIDATTIKALFVRVQEEERKVSQHIFEAIDLARAEHSYETDQFLQWFAAEQHEEEKLCRQILDKIELIGEGPNSQYFVDKELGALAKVD</sequence>
<dbReference type="PROSITE" id="PS50905">
    <property type="entry name" value="FERRITIN_LIKE"/>
    <property type="match status" value="1"/>
</dbReference>
<dbReference type="CDD" id="cd01055">
    <property type="entry name" value="Nonheme_Ferritin"/>
    <property type="match status" value="1"/>
</dbReference>
<keyword evidence="4" id="KW-1185">Reference proteome</keyword>
<dbReference type="SUPFAM" id="SSF47240">
    <property type="entry name" value="Ferritin-like"/>
    <property type="match status" value="1"/>
</dbReference>
<gene>
    <name evidence="3" type="ORF">EDC64_102115</name>
</gene>
<dbReference type="InterPro" id="IPR041719">
    <property type="entry name" value="Ferritin_prok"/>
</dbReference>
<reference evidence="3 4" key="1">
    <citation type="submission" date="2019-03" db="EMBL/GenBank/DDBJ databases">
        <title>Genomic Encyclopedia of Type Strains, Phase IV (KMG-IV): sequencing the most valuable type-strain genomes for metagenomic binning, comparative biology and taxonomic classification.</title>
        <authorList>
            <person name="Goeker M."/>
        </authorList>
    </citation>
    <scope>NUCLEOTIDE SEQUENCE [LARGE SCALE GENOMIC DNA]</scope>
    <source>
        <strain evidence="3 4">DSM 9035</strain>
    </source>
</reference>
<dbReference type="InterPro" id="IPR009040">
    <property type="entry name" value="Ferritin-like_diiron"/>
</dbReference>
<protein>
    <submittedName>
        <fullName evidence="3">Ferritin</fullName>
    </submittedName>
</protein>
<evidence type="ECO:0000313" key="4">
    <source>
        <dbReference type="Proteomes" id="UP000294664"/>
    </source>
</evidence>